<dbReference type="InterPro" id="IPR017853">
    <property type="entry name" value="GH"/>
</dbReference>
<dbReference type="eggNOG" id="KOG2806">
    <property type="taxonomic scope" value="Eukaryota"/>
</dbReference>
<dbReference type="InParanoid" id="T1ICR9"/>
<dbReference type="EMBL" id="ACPB03020783">
    <property type="status" value="NOT_ANNOTATED_CDS"/>
    <property type="molecule type" value="Genomic_DNA"/>
</dbReference>
<dbReference type="Pfam" id="PF00704">
    <property type="entry name" value="Glyco_hydro_18"/>
    <property type="match status" value="1"/>
</dbReference>
<evidence type="ECO:0000313" key="2">
    <source>
        <dbReference type="Proteomes" id="UP000015103"/>
    </source>
</evidence>
<dbReference type="PANTHER" id="PTHR11177">
    <property type="entry name" value="CHITINASE"/>
    <property type="match status" value="1"/>
</dbReference>
<dbReference type="InterPro" id="IPR011583">
    <property type="entry name" value="Chitinase_II/V-like_cat"/>
</dbReference>
<proteinExistence type="predicted"/>
<dbReference type="EMBL" id="ACPB03020782">
    <property type="status" value="NOT_ANNOTATED_CDS"/>
    <property type="molecule type" value="Genomic_DNA"/>
</dbReference>
<dbReference type="AlphaFoldDB" id="T1ICR9"/>
<organism evidence="1 2">
    <name type="scientific">Rhodnius prolixus</name>
    <name type="common">Triatomid bug</name>
    <dbReference type="NCBI Taxonomy" id="13249"/>
    <lineage>
        <taxon>Eukaryota</taxon>
        <taxon>Metazoa</taxon>
        <taxon>Ecdysozoa</taxon>
        <taxon>Arthropoda</taxon>
        <taxon>Hexapoda</taxon>
        <taxon>Insecta</taxon>
        <taxon>Pterygota</taxon>
        <taxon>Neoptera</taxon>
        <taxon>Paraneoptera</taxon>
        <taxon>Hemiptera</taxon>
        <taxon>Heteroptera</taxon>
        <taxon>Panheteroptera</taxon>
        <taxon>Cimicomorpha</taxon>
        <taxon>Reduviidae</taxon>
        <taxon>Triatominae</taxon>
        <taxon>Rhodnius</taxon>
    </lineage>
</organism>
<keyword evidence="2" id="KW-1185">Reference proteome</keyword>
<dbReference type="InterPro" id="IPR029070">
    <property type="entry name" value="Chitinase_insertion_sf"/>
</dbReference>
<evidence type="ECO:0000313" key="1">
    <source>
        <dbReference type="EnsemblMetazoa" id="RPRC014089-PA"/>
    </source>
</evidence>
<dbReference type="InterPro" id="IPR050314">
    <property type="entry name" value="Glycosyl_Hydrlase_18"/>
</dbReference>
<dbReference type="GO" id="GO:0005975">
    <property type="term" value="P:carbohydrate metabolic process"/>
    <property type="evidence" value="ECO:0007669"/>
    <property type="project" value="InterPro"/>
</dbReference>
<dbReference type="EnsemblMetazoa" id="RPRC014089-RA">
    <property type="protein sequence ID" value="RPRC014089-PA"/>
    <property type="gene ID" value="RPRC014089"/>
</dbReference>
<reference evidence="1" key="1">
    <citation type="submission" date="2015-05" db="UniProtKB">
        <authorList>
            <consortium name="EnsemblMetazoa"/>
        </authorList>
    </citation>
    <scope>IDENTIFICATION</scope>
</reference>
<dbReference type="GO" id="GO:0005576">
    <property type="term" value="C:extracellular region"/>
    <property type="evidence" value="ECO:0007669"/>
    <property type="project" value="TreeGrafter"/>
</dbReference>
<dbReference type="OMA" id="ACSADAY"/>
<dbReference type="PANTHER" id="PTHR11177:SF403">
    <property type="entry name" value="CHITINASE 2-RELATED"/>
    <property type="match status" value="1"/>
</dbReference>
<dbReference type="HOGENOM" id="CLU_002833_3_0_1"/>
<dbReference type="GO" id="GO:0004568">
    <property type="term" value="F:chitinase activity"/>
    <property type="evidence" value="ECO:0007669"/>
    <property type="project" value="TreeGrafter"/>
</dbReference>
<dbReference type="PROSITE" id="PS51910">
    <property type="entry name" value="GH18_2"/>
    <property type="match status" value="1"/>
</dbReference>
<dbReference type="SMART" id="SM00636">
    <property type="entry name" value="Glyco_18"/>
    <property type="match status" value="1"/>
</dbReference>
<sequence>PYLSAAIISFPTFPLNHCNQEGLVVAGSNKKTVLCYISSWAVYRRSQGQFTISDVDVNLCTHLVYAFLGINETTNTVVSRDSWADYVTNGRGFGQLKDLVKLKDEAPNLKVLISVGGWSEGSEKFSNMAASTVKRIAFVESVFQFLRRNQLDGVDICWMFPTDRGGIAEDKRNFATLLKELRTRLNEDNRILTVLMTGKRYIVDPGYDVRTISQSVDYINVMSYDFNGPWERKTGVNAPLISENEFNVEFSIDYLIKKGATPSKILVGIPTFGHSFTMKNVPDNGNYLKVPSDNGYLSQWTREKGIIGYNEVCYELSTTSGWKEMWDDASSTPYAVNHKKFVSYDNQRSILEKVSFAMDLDLAGIMTWSIDTDDFRGDCAVPGDPTPAFPLLRAINNGIAEALAARSKNKTTPDKKPNSVIRVDPLPIIVLALAALMPVF</sequence>
<dbReference type="InterPro" id="IPR001223">
    <property type="entry name" value="Glyco_hydro18_cat"/>
</dbReference>
<name>T1ICR9_RHOPR</name>
<dbReference type="Gene3D" id="3.10.50.10">
    <property type="match status" value="1"/>
</dbReference>
<dbReference type="STRING" id="13249.T1ICR9"/>
<protein>
    <submittedName>
        <fullName evidence="1">Glyco_18 domain-containing protein</fullName>
    </submittedName>
</protein>
<dbReference type="SUPFAM" id="SSF51445">
    <property type="entry name" value="(Trans)glycosidases"/>
    <property type="match status" value="1"/>
</dbReference>
<dbReference type="Gene3D" id="3.20.20.80">
    <property type="entry name" value="Glycosidases"/>
    <property type="match status" value="1"/>
</dbReference>
<dbReference type="GO" id="GO:0008061">
    <property type="term" value="F:chitin binding"/>
    <property type="evidence" value="ECO:0007669"/>
    <property type="project" value="InterPro"/>
</dbReference>
<dbReference type="VEuPathDB" id="VectorBase:RPRC014089"/>
<accession>T1ICR9</accession>
<dbReference type="Proteomes" id="UP000015103">
    <property type="component" value="Unassembled WGS sequence"/>
</dbReference>
<dbReference type="GO" id="GO:0006032">
    <property type="term" value="P:chitin catabolic process"/>
    <property type="evidence" value="ECO:0007669"/>
    <property type="project" value="TreeGrafter"/>
</dbReference>
<dbReference type="SUPFAM" id="SSF54556">
    <property type="entry name" value="Chitinase insertion domain"/>
    <property type="match status" value="1"/>
</dbReference>